<proteinExistence type="predicted"/>
<comment type="caution">
    <text evidence="1">The sequence shown here is derived from an EMBL/GenBank/DDBJ whole genome shotgun (WGS) entry which is preliminary data.</text>
</comment>
<dbReference type="EMBL" id="LXQA010754477">
    <property type="protein sequence ID" value="MCI69359.1"/>
    <property type="molecule type" value="Genomic_DNA"/>
</dbReference>
<feature type="non-terminal residue" evidence="1">
    <location>
        <position position="1"/>
    </location>
</feature>
<dbReference type="AlphaFoldDB" id="A0A392U776"/>
<evidence type="ECO:0000313" key="2">
    <source>
        <dbReference type="Proteomes" id="UP000265520"/>
    </source>
</evidence>
<protein>
    <submittedName>
        <fullName evidence="1">Uncharacterized protein</fullName>
    </submittedName>
</protein>
<reference evidence="1 2" key="1">
    <citation type="journal article" date="2018" name="Front. Plant Sci.">
        <title>Red Clover (Trifolium pratense) and Zigzag Clover (T. medium) - A Picture of Genomic Similarities and Differences.</title>
        <authorList>
            <person name="Dluhosova J."/>
            <person name="Istvanek J."/>
            <person name="Nedelnik J."/>
            <person name="Repkova J."/>
        </authorList>
    </citation>
    <scope>NUCLEOTIDE SEQUENCE [LARGE SCALE GENOMIC DNA]</scope>
    <source>
        <strain evidence="2">cv. 10/8</strain>
        <tissue evidence="1">Leaf</tissue>
    </source>
</reference>
<keyword evidence="2" id="KW-1185">Reference proteome</keyword>
<feature type="non-terminal residue" evidence="1">
    <location>
        <position position="82"/>
    </location>
</feature>
<evidence type="ECO:0000313" key="1">
    <source>
        <dbReference type="EMBL" id="MCI69359.1"/>
    </source>
</evidence>
<sequence length="82" mass="8566">YDDGVQWVPFEITTETLARPLVNSALGMRNVVERATRTLQAPTGSSRNVLTAAADPNAASAVVVRTNLAGSDNNPIITAEGA</sequence>
<accession>A0A392U776</accession>
<name>A0A392U776_9FABA</name>
<organism evidence="1 2">
    <name type="scientific">Trifolium medium</name>
    <dbReference type="NCBI Taxonomy" id="97028"/>
    <lineage>
        <taxon>Eukaryota</taxon>
        <taxon>Viridiplantae</taxon>
        <taxon>Streptophyta</taxon>
        <taxon>Embryophyta</taxon>
        <taxon>Tracheophyta</taxon>
        <taxon>Spermatophyta</taxon>
        <taxon>Magnoliopsida</taxon>
        <taxon>eudicotyledons</taxon>
        <taxon>Gunneridae</taxon>
        <taxon>Pentapetalae</taxon>
        <taxon>rosids</taxon>
        <taxon>fabids</taxon>
        <taxon>Fabales</taxon>
        <taxon>Fabaceae</taxon>
        <taxon>Papilionoideae</taxon>
        <taxon>50 kb inversion clade</taxon>
        <taxon>NPAAA clade</taxon>
        <taxon>Hologalegina</taxon>
        <taxon>IRL clade</taxon>
        <taxon>Trifolieae</taxon>
        <taxon>Trifolium</taxon>
    </lineage>
</organism>
<dbReference type="Proteomes" id="UP000265520">
    <property type="component" value="Unassembled WGS sequence"/>
</dbReference>